<evidence type="ECO:0000313" key="3">
    <source>
        <dbReference type="Proteomes" id="UP001500454"/>
    </source>
</evidence>
<dbReference type="Proteomes" id="UP001500454">
    <property type="component" value="Unassembled WGS sequence"/>
</dbReference>
<keyword evidence="3" id="KW-1185">Reference proteome</keyword>
<comment type="caution">
    <text evidence="2">The sequence shown here is derived from an EMBL/GenBank/DDBJ whole genome shotgun (WGS) entry which is preliminary data.</text>
</comment>
<organism evidence="2 3">
    <name type="scientific">Hymenobacter koreensis</name>
    <dbReference type="NCBI Taxonomy" id="1084523"/>
    <lineage>
        <taxon>Bacteria</taxon>
        <taxon>Pseudomonadati</taxon>
        <taxon>Bacteroidota</taxon>
        <taxon>Cytophagia</taxon>
        <taxon>Cytophagales</taxon>
        <taxon>Hymenobacteraceae</taxon>
        <taxon>Hymenobacter</taxon>
    </lineage>
</organism>
<protein>
    <submittedName>
        <fullName evidence="2">GIY-YIG nuclease family protein</fullName>
    </submittedName>
</protein>
<sequence length="282" mass="31133">MNVSATIKLFLPHGDAKRLRVVEVSNWTGKALAAPRTELEDLLKRDEAHNAGIYFLFGVDPETGKPRSYIGEAEVIGERLKQHKAKDFWNSLVFFVSKDENLTKAHIRYLEARLIDEARGVGRYQLENTTLNKPKLPESDREDMEVFLTRIRQVLPVLGSDLLAPLLSAVPTAKLEGELTCRIKNAVARGKRTPAGFVVFKNSTAVLAERPSAGTQHGYVVELRNKLIEEGILIKDKDLLIFSEDVEFTSPSAAAAVIQGGGANGLTSWRNSAGKTLKQIEA</sequence>
<evidence type="ECO:0000259" key="1">
    <source>
        <dbReference type="Pfam" id="PF14267"/>
    </source>
</evidence>
<dbReference type="InterPro" id="IPR025579">
    <property type="entry name" value="DUF4357"/>
</dbReference>
<reference evidence="3" key="1">
    <citation type="journal article" date="2019" name="Int. J. Syst. Evol. Microbiol.">
        <title>The Global Catalogue of Microorganisms (GCM) 10K type strain sequencing project: providing services to taxonomists for standard genome sequencing and annotation.</title>
        <authorList>
            <consortium name="The Broad Institute Genomics Platform"/>
            <consortium name="The Broad Institute Genome Sequencing Center for Infectious Disease"/>
            <person name="Wu L."/>
            <person name="Ma J."/>
        </authorList>
    </citation>
    <scope>NUCLEOTIDE SEQUENCE [LARGE SCALE GENOMIC DNA]</scope>
    <source>
        <strain evidence="3">JCM 17924</strain>
    </source>
</reference>
<evidence type="ECO:0000313" key="2">
    <source>
        <dbReference type="EMBL" id="GAA4380517.1"/>
    </source>
</evidence>
<dbReference type="EMBL" id="BAABHA010000004">
    <property type="protein sequence ID" value="GAA4380517.1"/>
    <property type="molecule type" value="Genomic_DNA"/>
</dbReference>
<dbReference type="CDD" id="cd10447">
    <property type="entry name" value="GIY-YIG_unchar_2"/>
    <property type="match status" value="1"/>
</dbReference>
<dbReference type="Pfam" id="PF14267">
    <property type="entry name" value="DUF4357"/>
    <property type="match status" value="1"/>
</dbReference>
<gene>
    <name evidence="2" type="ORF">GCM10023186_19070</name>
</gene>
<feature type="domain" description="DUF4357" evidence="1">
    <location>
        <begin position="224"/>
        <end position="277"/>
    </location>
</feature>
<name>A0ABP8IZE2_9BACT</name>
<proteinExistence type="predicted"/>
<dbReference type="RefSeq" id="WP_345223610.1">
    <property type="nucleotide sequence ID" value="NZ_BAABHA010000004.1"/>
</dbReference>
<accession>A0ABP8IZE2</accession>